<organism evidence="2 3">
    <name type="scientific">Polarella glacialis</name>
    <name type="common">Dinoflagellate</name>
    <dbReference type="NCBI Taxonomy" id="89957"/>
    <lineage>
        <taxon>Eukaryota</taxon>
        <taxon>Sar</taxon>
        <taxon>Alveolata</taxon>
        <taxon>Dinophyceae</taxon>
        <taxon>Suessiales</taxon>
        <taxon>Suessiaceae</taxon>
        <taxon>Polarella</taxon>
    </lineage>
</organism>
<dbReference type="PANTHER" id="PTHR23011:SF28">
    <property type="entry name" value="CYCLIC NUCLEOTIDE-BINDING DOMAIN CONTAINING PROTEIN"/>
    <property type="match status" value="1"/>
</dbReference>
<reference evidence="2" key="1">
    <citation type="submission" date="2021-02" db="EMBL/GenBank/DDBJ databases">
        <authorList>
            <person name="Dougan E. K."/>
            <person name="Rhodes N."/>
            <person name="Thang M."/>
            <person name="Chan C."/>
        </authorList>
    </citation>
    <scope>NUCLEOTIDE SEQUENCE</scope>
</reference>
<feature type="region of interest" description="Disordered" evidence="1">
    <location>
        <begin position="354"/>
        <end position="384"/>
    </location>
</feature>
<proteinExistence type="predicted"/>
<feature type="non-terminal residue" evidence="2">
    <location>
        <position position="1"/>
    </location>
</feature>
<dbReference type="EMBL" id="CAJNNV010005839">
    <property type="protein sequence ID" value="CAE8592708.1"/>
    <property type="molecule type" value="Genomic_DNA"/>
</dbReference>
<dbReference type="SUPFAM" id="SSF51206">
    <property type="entry name" value="cAMP-binding domain-like"/>
    <property type="match status" value="2"/>
</dbReference>
<keyword evidence="3" id="KW-1185">Reference proteome</keyword>
<protein>
    <recommendedName>
        <fullName evidence="4">Cyclic nucleotide-binding domain-containing protein</fullName>
    </recommendedName>
</protein>
<feature type="compositionally biased region" description="Low complexity" evidence="1">
    <location>
        <begin position="370"/>
        <end position="384"/>
    </location>
</feature>
<feature type="non-terminal residue" evidence="2">
    <location>
        <position position="384"/>
    </location>
</feature>
<dbReference type="OrthoDB" id="441218at2759"/>
<accession>A0A813DXG7</accession>
<dbReference type="AlphaFoldDB" id="A0A813DXG7"/>
<dbReference type="Gene3D" id="2.60.120.10">
    <property type="entry name" value="Jelly Rolls"/>
    <property type="match status" value="2"/>
</dbReference>
<dbReference type="InterPro" id="IPR018490">
    <property type="entry name" value="cNMP-bd_dom_sf"/>
</dbReference>
<name>A0A813DXG7_POLGL</name>
<comment type="caution">
    <text evidence="2">The sequence shown here is derived from an EMBL/GenBank/DDBJ whole genome shotgun (WGS) entry which is preliminary data.</text>
</comment>
<dbReference type="InterPro" id="IPR014710">
    <property type="entry name" value="RmlC-like_jellyroll"/>
</dbReference>
<evidence type="ECO:0000313" key="3">
    <source>
        <dbReference type="Proteomes" id="UP000654075"/>
    </source>
</evidence>
<evidence type="ECO:0008006" key="4">
    <source>
        <dbReference type="Google" id="ProtNLM"/>
    </source>
</evidence>
<dbReference type="Proteomes" id="UP000654075">
    <property type="component" value="Unassembled WGS sequence"/>
</dbReference>
<sequence length="384" mass="41383">ILAGEVGIYKRPSSAEAQLQRQKSCAEAGRRPSLAHFRAHTEEKSETEVEPEDVTLGELLYTMGPGKPVGMTNLMKASPNWSSGQCLEDCKIILITASDFDRVLKTHLSQGWEEKNNFLLHHLLGFQEFARNFNSGPGKTHASYMFAREKVRKGHMFLRQGDVADGALYVLCKGSVEFYRSGPSAYRSAGERLVVSLRHPVAAKQLPQDGFRVPGQRLSGGGGDRRECTMLPGGLFGSMHVSGIAGAAEPFTVVASQPCEVFACTGSNFPRLPYKILEAVRAYLAKVSALREGGFGAYLASIPAVGSAQVSSSRDLETPKYQWPPTAKEAPKRLRIVRSMPSLLEISLGQAAEGSLSPGKRSQQPIQGVSSLASGRSSSQAASA</sequence>
<feature type="compositionally biased region" description="Polar residues" evidence="1">
    <location>
        <begin position="360"/>
        <end position="369"/>
    </location>
</feature>
<gene>
    <name evidence="2" type="ORF">PGLA1383_LOCUS11341</name>
</gene>
<evidence type="ECO:0000256" key="1">
    <source>
        <dbReference type="SAM" id="MobiDB-lite"/>
    </source>
</evidence>
<dbReference type="PANTHER" id="PTHR23011">
    <property type="entry name" value="CYCLIC NUCLEOTIDE-BINDING DOMAIN CONTAINING PROTEIN"/>
    <property type="match status" value="1"/>
</dbReference>
<evidence type="ECO:0000313" key="2">
    <source>
        <dbReference type="EMBL" id="CAE8592708.1"/>
    </source>
</evidence>